<name>A0A132BXS6_9RHOB</name>
<keyword evidence="3" id="KW-1185">Reference proteome</keyword>
<accession>A0A132BXS6</accession>
<feature type="region of interest" description="Disordered" evidence="1">
    <location>
        <begin position="534"/>
        <end position="569"/>
    </location>
</feature>
<evidence type="ECO:0000313" key="3">
    <source>
        <dbReference type="Proteomes" id="UP000068382"/>
    </source>
</evidence>
<evidence type="ECO:0000256" key="1">
    <source>
        <dbReference type="SAM" id="MobiDB-lite"/>
    </source>
</evidence>
<dbReference type="EMBL" id="LPUY01000058">
    <property type="protein sequence ID" value="KUP93191.1"/>
    <property type="molecule type" value="Genomic_DNA"/>
</dbReference>
<dbReference type="Proteomes" id="UP000068382">
    <property type="component" value="Unassembled WGS sequence"/>
</dbReference>
<gene>
    <name evidence="2" type="ORF">TRIHO_19480</name>
</gene>
<proteinExistence type="predicted"/>
<feature type="compositionally biased region" description="Basic and acidic residues" evidence="1">
    <location>
        <begin position="540"/>
        <end position="557"/>
    </location>
</feature>
<dbReference type="AlphaFoldDB" id="A0A132BXS6"/>
<evidence type="ECO:0008006" key="4">
    <source>
        <dbReference type="Google" id="ProtNLM"/>
    </source>
</evidence>
<reference evidence="2 3" key="1">
    <citation type="submission" date="2015-12" db="EMBL/GenBank/DDBJ databases">
        <title>Genome sequence of the marine Rhodobacteraceae strain O3.65, Candidatus Tritonibacter horizontis.</title>
        <authorList>
            <person name="Poehlein A."/>
            <person name="Giebel H.A."/>
            <person name="Voget S."/>
            <person name="Brinkhoff T."/>
        </authorList>
    </citation>
    <scope>NUCLEOTIDE SEQUENCE [LARGE SCALE GENOMIC DNA]</scope>
    <source>
        <strain evidence="2 3">O3.65</strain>
    </source>
</reference>
<protein>
    <recommendedName>
        <fullName evidence="4">NAD-specific glutamate dehydrogenase</fullName>
    </recommendedName>
</protein>
<evidence type="ECO:0000313" key="2">
    <source>
        <dbReference type="EMBL" id="KUP93191.1"/>
    </source>
</evidence>
<comment type="caution">
    <text evidence="2">The sequence shown here is derived from an EMBL/GenBank/DDBJ whole genome shotgun (WGS) entry which is preliminary data.</text>
</comment>
<organism evidence="2 3">
    <name type="scientific">Tritonibacter horizontis</name>
    <dbReference type="NCBI Taxonomy" id="1768241"/>
    <lineage>
        <taxon>Bacteria</taxon>
        <taxon>Pseudomonadati</taxon>
        <taxon>Pseudomonadota</taxon>
        <taxon>Alphaproteobacteria</taxon>
        <taxon>Rhodobacterales</taxon>
        <taxon>Paracoccaceae</taxon>
        <taxon>Tritonibacter</taxon>
    </lineage>
</organism>
<sequence length="587" mass="62758">MRQGAGFVTQTLGCGRGFFEHGGILLRHLIQLIGGGGDFLQARGLFACGIGQGADGFIDRGNMLVDLIQCRAGIPCQGNPGLDLAAGVGNQLGNLARRVRGFAGQCPHLACDHRKPAPGLARAGGLNPGIQRQKAGLERDIIDERRDAGDFLRAFLDALHGVDGLFHHLRAALCAFAGLFHPVRGSAAFFGGVAHRGRQFGQRGRGLLERGRLGFGPHAQLAGGRIQRLAFGFDLDHPGNHRAHQVGNLRHRGVKVLCNLAELVRHGVLDADGQVAAGKFRQSLAQNCNNALAFLVLGAGFDFHRRLHLQPVAKIGNSLCHLADLAAVLQARHVAFQVTIGHGPHAVLQGVERRQGAANDDIGHADQQRQHNTKPAERLHAHQRNIGFDVIHIGAGADIPVPGLIVLDEGQFRFDGLGGWVFKENGGFGAPVFVQRIQDHFHDQVAVDVLEVALALGADPLRAERMHRIDDFAVKGIDIAVVAIAQVVEDLRRGGLGLVQRHLTGLHAGLIGLDVAAADIGDMLQLAHPQGIGPVGGAVEDEKRQAGGGDQSKRDQRINSGRNTIECGGHEQRPYVFGFPSSLRQIR</sequence>